<dbReference type="SUPFAM" id="SSF51419">
    <property type="entry name" value="PLP-binding barrel"/>
    <property type="match status" value="1"/>
</dbReference>
<comment type="function">
    <text evidence="2">Pyridoxal 5'-phosphate (PLP)-binding protein, which is involved in PLP homeostasis.</text>
</comment>
<dbReference type="InterPro" id="IPR001608">
    <property type="entry name" value="Ala_racemase_N"/>
</dbReference>
<dbReference type="Proteomes" id="UP000275256">
    <property type="component" value="Unassembled WGS sequence"/>
</dbReference>
<reference evidence="6 7" key="1">
    <citation type="submission" date="2018-10" db="EMBL/GenBank/DDBJ databases">
        <title>Tessaracoccus antarcticuss sp. nov., isolated from sediment.</title>
        <authorList>
            <person name="Zhou L.Y."/>
            <person name="Du Z.J."/>
        </authorList>
    </citation>
    <scope>NUCLEOTIDE SEQUENCE [LARGE SCALE GENOMIC DNA]</scope>
    <source>
        <strain evidence="6 7">JDX10</strain>
    </source>
</reference>
<dbReference type="FunFam" id="3.20.20.10:FF:000018">
    <property type="entry name" value="Pyridoxal phosphate homeostasis protein"/>
    <property type="match status" value="1"/>
</dbReference>
<evidence type="ECO:0000256" key="1">
    <source>
        <dbReference type="ARBA" id="ARBA00022898"/>
    </source>
</evidence>
<dbReference type="CDD" id="cd00635">
    <property type="entry name" value="PLPDE_III_YBL036c_like"/>
    <property type="match status" value="1"/>
</dbReference>
<keyword evidence="7" id="KW-1185">Reference proteome</keyword>
<dbReference type="InterPro" id="IPR011078">
    <property type="entry name" value="PyrdxlP_homeostasis"/>
</dbReference>
<dbReference type="AlphaFoldDB" id="A0A3M0GC06"/>
<evidence type="ECO:0000256" key="3">
    <source>
        <dbReference type="PIRSR" id="PIRSR004848-1"/>
    </source>
</evidence>
<dbReference type="NCBIfam" id="TIGR00044">
    <property type="entry name" value="YggS family pyridoxal phosphate-dependent enzyme"/>
    <property type="match status" value="1"/>
</dbReference>
<protein>
    <recommendedName>
        <fullName evidence="2">Pyridoxal phosphate homeostasis protein</fullName>
        <shortName evidence="2">PLP homeostasis protein</shortName>
    </recommendedName>
</protein>
<sequence length="240" mass="26098">MNDIAANLATIEHRIADAAARAGRSSREVRLLPVSKTKPPEVILAAHAAGYTRFGENKVQEASAKAEALADVADIEWAVIGHLQTNKARDVARFATEFQALDSLRVAKELDKRLHSEGRRLEVLVQVNSSDEDQKFGLPPSEVLAFTRELAAFDALDVRGLMTLALFSDDHARVAACFATMGQVQRELRDADGEGWAELSMGMSGDFELAIEHGATCVRVGQAIFGARLDPNDYWPGIQG</sequence>
<accession>A0A3M0GC06</accession>
<keyword evidence="1 2" id="KW-0663">Pyridoxal phosphate</keyword>
<evidence type="ECO:0000256" key="2">
    <source>
        <dbReference type="HAMAP-Rule" id="MF_02087"/>
    </source>
</evidence>
<dbReference type="GO" id="GO:0030170">
    <property type="term" value="F:pyridoxal phosphate binding"/>
    <property type="evidence" value="ECO:0007669"/>
    <property type="project" value="UniProtKB-UniRule"/>
</dbReference>
<dbReference type="Pfam" id="PF01168">
    <property type="entry name" value="Ala_racemase_N"/>
    <property type="match status" value="1"/>
</dbReference>
<proteinExistence type="inferred from homology"/>
<feature type="modified residue" description="N6-(pyridoxal phosphate)lysine" evidence="2 3">
    <location>
        <position position="36"/>
    </location>
</feature>
<comment type="cofactor">
    <cofactor evidence="3">
        <name>pyridoxal 5'-phosphate</name>
        <dbReference type="ChEBI" id="CHEBI:597326"/>
    </cofactor>
</comment>
<dbReference type="PANTHER" id="PTHR10146:SF14">
    <property type="entry name" value="PYRIDOXAL PHOSPHATE HOMEOSTASIS PROTEIN"/>
    <property type="match status" value="1"/>
</dbReference>
<comment type="similarity">
    <text evidence="2 4">Belongs to the pyridoxal phosphate-binding protein YggS/PROSC family.</text>
</comment>
<name>A0A3M0GC06_9ACTN</name>
<evidence type="ECO:0000313" key="7">
    <source>
        <dbReference type="Proteomes" id="UP000275256"/>
    </source>
</evidence>
<dbReference type="RefSeq" id="WP_121901602.1">
    <property type="nucleotide sequence ID" value="NZ_REFW01000002.1"/>
</dbReference>
<organism evidence="6 7">
    <name type="scientific">Tessaracoccus antarcticus</name>
    <dbReference type="NCBI Taxonomy" id="2479848"/>
    <lineage>
        <taxon>Bacteria</taxon>
        <taxon>Bacillati</taxon>
        <taxon>Actinomycetota</taxon>
        <taxon>Actinomycetes</taxon>
        <taxon>Propionibacteriales</taxon>
        <taxon>Propionibacteriaceae</taxon>
        <taxon>Tessaracoccus</taxon>
    </lineage>
</organism>
<dbReference type="Gene3D" id="3.20.20.10">
    <property type="entry name" value="Alanine racemase"/>
    <property type="match status" value="1"/>
</dbReference>
<comment type="caution">
    <text evidence="6">The sequence shown here is derived from an EMBL/GenBank/DDBJ whole genome shotgun (WGS) entry which is preliminary data.</text>
</comment>
<dbReference type="OrthoDB" id="9804072at2"/>
<dbReference type="EMBL" id="REFW01000002">
    <property type="protein sequence ID" value="RMB60122.1"/>
    <property type="molecule type" value="Genomic_DNA"/>
</dbReference>
<dbReference type="PANTHER" id="PTHR10146">
    <property type="entry name" value="PROLINE SYNTHETASE CO-TRANSCRIBED BACTERIAL HOMOLOG PROTEIN"/>
    <property type="match status" value="1"/>
</dbReference>
<evidence type="ECO:0000259" key="5">
    <source>
        <dbReference type="Pfam" id="PF01168"/>
    </source>
</evidence>
<feature type="domain" description="Alanine racemase N-terminal" evidence="5">
    <location>
        <begin position="7"/>
        <end position="228"/>
    </location>
</feature>
<dbReference type="PIRSF" id="PIRSF004848">
    <property type="entry name" value="YBL036c_PLPDEIII"/>
    <property type="match status" value="1"/>
</dbReference>
<evidence type="ECO:0000313" key="6">
    <source>
        <dbReference type="EMBL" id="RMB60122.1"/>
    </source>
</evidence>
<gene>
    <name evidence="6" type="ORF">EAX62_10525</name>
</gene>
<evidence type="ECO:0000256" key="4">
    <source>
        <dbReference type="RuleBase" id="RU004514"/>
    </source>
</evidence>
<dbReference type="HAMAP" id="MF_02087">
    <property type="entry name" value="PLP_homeostasis"/>
    <property type="match status" value="1"/>
</dbReference>
<dbReference type="InterPro" id="IPR029066">
    <property type="entry name" value="PLP-binding_barrel"/>
</dbReference>